<evidence type="ECO:0000259" key="2">
    <source>
        <dbReference type="PROSITE" id="PS50802"/>
    </source>
</evidence>
<feature type="compositionally biased region" description="Low complexity" evidence="1">
    <location>
        <begin position="997"/>
        <end position="1007"/>
    </location>
</feature>
<proteinExistence type="predicted"/>
<gene>
    <name evidence="3" type="ORF">PCASD_12934</name>
</gene>
<feature type="compositionally biased region" description="Basic and acidic residues" evidence="1">
    <location>
        <begin position="774"/>
        <end position="791"/>
    </location>
</feature>
<feature type="region of interest" description="Disordered" evidence="1">
    <location>
        <begin position="1"/>
        <end position="26"/>
    </location>
</feature>
<feature type="domain" description="OTU" evidence="2">
    <location>
        <begin position="858"/>
        <end position="993"/>
    </location>
</feature>
<feature type="compositionally biased region" description="Polar residues" evidence="1">
    <location>
        <begin position="1017"/>
        <end position="1027"/>
    </location>
</feature>
<sequence>MAAPNDTNTPPGVLGDSNPPLHQEPIQTGTALSIGQPNLANEAQAEGREVRRDGTNLVAGAEESIQVLYSRLGLDAAATWSWTRRQIKRYVEQDNLFWIPNRGLLQAREHMVQHPIRHTVNFIKSDGNCMFRAISQWKHGNQKHHARIRADLIGYSNLHKDTIEEEMAGNGVGPGSQEQGGDQVGGGLEGDQLPNGPDGDDGGSDGSEDSDWGPMLDYLLGPRMRIMMLPSPHPEDYDLDSWCVSVAPQQISRIVGPMAVLTLSYHQLAVQDHKDYEKYLHLAGGGCTMRIHPSFKDAVLKALWERFHIIAHPSTKQLILTKGSPACTVAMLAEVMVQIGVEHVRLASYGMKCPYRLVEEDLGSRVPRCLALHQKKNRFDVGFTYYPYHGTERFREEILLAKRPDGIARSQSDSYPLLLELGEGFGSVSLVPDHEAIKRLKCYSSLAHSLKATSQKDMKSPPTTAVTWNRRLNSLIEKRATMGLKDRAEICGLRFEATVWARTANEAQQIVHQSGYLHPRAYSHSPAHPNVKMALDFKSIPVSKYFAYVDLMIEKLKRMQLEIPQAHDNRKEISMQQKQAILDVGNAMGWNGGKFQRPTSLDKEKVPDPWWEEYGDGWTPPTEAEAALRRSPLDLWELRPRRIFPCPHCNGPETLTLPSPPPGRRLYPLGSYLNVAGTKKPSLQCNLCGIKSRSQEEMVLWLTDWIRKLGLPLLEEHQRRTVPGGWSKDNPNKIPTPCSSPNRNDAGKQTKAPPEPGSKSPSKGPTIRPKSSRGKSEGLSKKVDEDLEQIRKGTSRTSRKETLEELLANFQEDKHVGWLGFAEFLLEQNLFDDNSGHIPPDLVIPTVSPPDILDGWKVSHGFIKGDGNCLFRAVATWVCGDQEAHQEVRRKCCKEMAQNPDKYSPFVTRGDLEGKASLQDPDIFGTFLTQSQESGFWGGDHHLVALSCAYQIRLVVLSHEGRTYDNIPGSEQPTRTIFLWYNGANHYEIIWNPSLHSVSPSSSSNPPATQVPPPKNKTPTQTVLKSTESTKDPTETLLPKKIVTFQEATPANSQLREHYDPRLLAVAPTSPPLKSTIEKIRKTKPVNPANTSLPKRQPVVVIPRLNPVACKFPWNQPLSPELKEKKRVRVLGLEKNHGLPIVDGYWTEVNEKLMLETWERVQQLPRGTIRFALPLGLMDGWRISHDLIRTTTSTKSPDSSGFYHALSYWMHGHQDLHEVIRRRVADGLGKIIPQMKPKKKEHSILSAILNPEDPRGIVNLVSDYTSASEGRKPGRTALLAVAGLLRVHLVIVEMGRTGAAWIKCSPQGLLFRGITFPTIYLFYNSTMKRYQILWSPKVHQGINEPGSPERTTGPGNANLQYLAHGTVSISCPPPPARPPATAITKPALKQTQESPATLATTNKAPEKPKEPCQPLATPLATEKAPEKPKQTRFAPLRPSPSPQPPTITFGPPTKRKPPPQRPPSMPTSEDLKKVNFTPVFYLLMNYLSRDVCRKRCDAINQWPHFPVGDFKHVGWRLSLGYFEDDKNTLWRALSFWRYGKQDSFAAVKGQFDHTGQAGNVIMMYTLELKEPEWEGPQMKERDLKTILEKVANIWGIRIVHLRITNNIAHVDTFVPKDKSEPHFCPEKQAFYLDVRVDSSEHLRTYFLYSWEGSFGILYCRFHLGATS</sequence>
<organism evidence="3 4">
    <name type="scientific">Puccinia coronata f. sp. avenae</name>
    <dbReference type="NCBI Taxonomy" id="200324"/>
    <lineage>
        <taxon>Eukaryota</taxon>
        <taxon>Fungi</taxon>
        <taxon>Dikarya</taxon>
        <taxon>Basidiomycota</taxon>
        <taxon>Pucciniomycotina</taxon>
        <taxon>Pucciniomycetes</taxon>
        <taxon>Pucciniales</taxon>
        <taxon>Pucciniaceae</taxon>
        <taxon>Puccinia</taxon>
    </lineage>
</organism>
<accession>A0A2N5U9Z4</accession>
<dbReference type="SUPFAM" id="SSF54001">
    <property type="entry name" value="Cysteine proteinases"/>
    <property type="match status" value="1"/>
</dbReference>
<feature type="region of interest" description="Disordered" evidence="1">
    <location>
        <begin position="167"/>
        <end position="212"/>
    </location>
</feature>
<comment type="caution">
    <text evidence="3">The sequence shown here is derived from an EMBL/GenBank/DDBJ whole genome shotgun (WGS) entry which is preliminary data.</text>
</comment>
<feature type="region of interest" description="Disordered" evidence="1">
    <location>
        <begin position="1370"/>
        <end position="1470"/>
    </location>
</feature>
<evidence type="ECO:0000313" key="3">
    <source>
        <dbReference type="EMBL" id="PLW34556.1"/>
    </source>
</evidence>
<dbReference type="PROSITE" id="PS50802">
    <property type="entry name" value="OTU"/>
    <property type="match status" value="1"/>
</dbReference>
<name>A0A2N5U9Z4_9BASI</name>
<dbReference type="PANTHER" id="PTHR34863:SF1">
    <property type="entry name" value="OTU DOMAIN-CONTAINING PROTEIN"/>
    <property type="match status" value="1"/>
</dbReference>
<dbReference type="Proteomes" id="UP000235392">
    <property type="component" value="Unassembled WGS sequence"/>
</dbReference>
<feature type="region of interest" description="Disordered" evidence="1">
    <location>
        <begin position="721"/>
        <end position="798"/>
    </location>
</feature>
<feature type="compositionally biased region" description="Polar residues" evidence="1">
    <location>
        <begin position="1"/>
        <end position="10"/>
    </location>
</feature>
<dbReference type="InterPro" id="IPR038765">
    <property type="entry name" value="Papain-like_cys_pep_sf"/>
</dbReference>
<dbReference type="EMBL" id="PGCI01000195">
    <property type="protein sequence ID" value="PLW34556.1"/>
    <property type="molecule type" value="Genomic_DNA"/>
</dbReference>
<dbReference type="Gene3D" id="3.90.70.80">
    <property type="match status" value="2"/>
</dbReference>
<evidence type="ECO:0000313" key="4">
    <source>
        <dbReference type="Proteomes" id="UP000235392"/>
    </source>
</evidence>
<feature type="compositionally biased region" description="Polar residues" evidence="1">
    <location>
        <begin position="1389"/>
        <end position="1403"/>
    </location>
</feature>
<dbReference type="Pfam" id="PF02338">
    <property type="entry name" value="OTU"/>
    <property type="match status" value="1"/>
</dbReference>
<protein>
    <recommendedName>
        <fullName evidence="2">OTU domain-containing protein</fullName>
    </recommendedName>
</protein>
<dbReference type="InterPro" id="IPR003323">
    <property type="entry name" value="OTU_dom"/>
</dbReference>
<feature type="compositionally biased region" description="Acidic residues" evidence="1">
    <location>
        <begin position="198"/>
        <end position="211"/>
    </location>
</feature>
<dbReference type="PANTHER" id="PTHR34863">
    <property type="entry name" value="EXPRESSED PROTEIN"/>
    <property type="match status" value="1"/>
</dbReference>
<feature type="region of interest" description="Disordered" evidence="1">
    <location>
        <begin position="997"/>
        <end position="1033"/>
    </location>
</feature>
<reference evidence="3 4" key="1">
    <citation type="submission" date="2017-11" db="EMBL/GenBank/DDBJ databases">
        <title>De novo assembly and phasing of dikaryotic genomes from two isolates of Puccinia coronata f. sp. avenae, the causal agent of oat crown rust.</title>
        <authorList>
            <person name="Miller M.E."/>
            <person name="Zhang Y."/>
            <person name="Omidvar V."/>
            <person name="Sperschneider J."/>
            <person name="Schwessinger B."/>
            <person name="Raley C."/>
            <person name="Palmer J.M."/>
            <person name="Garnica D."/>
            <person name="Upadhyaya N."/>
            <person name="Rathjen J."/>
            <person name="Taylor J.M."/>
            <person name="Park R.F."/>
            <person name="Dodds P.N."/>
            <person name="Hirsch C.D."/>
            <person name="Kianian S.F."/>
            <person name="Figueroa M."/>
        </authorList>
    </citation>
    <scope>NUCLEOTIDE SEQUENCE [LARGE SCALE GENOMIC DNA]</scope>
    <source>
        <strain evidence="3">12SD80</strain>
    </source>
</reference>
<dbReference type="CDD" id="cd22744">
    <property type="entry name" value="OTU"/>
    <property type="match status" value="3"/>
</dbReference>
<evidence type="ECO:0000256" key="1">
    <source>
        <dbReference type="SAM" id="MobiDB-lite"/>
    </source>
</evidence>